<geneLocation type="plastid" evidence="9"/>
<organism evidence="9">
    <name type="scientific">Epipogium roseum</name>
    <dbReference type="NCBI Taxonomy" id="556037"/>
    <lineage>
        <taxon>Eukaryota</taxon>
        <taxon>Viridiplantae</taxon>
        <taxon>Streptophyta</taxon>
        <taxon>Embryophyta</taxon>
        <taxon>Tracheophyta</taxon>
        <taxon>Spermatophyta</taxon>
        <taxon>Magnoliopsida</taxon>
        <taxon>Liliopsida</taxon>
        <taxon>Asparagales</taxon>
        <taxon>Orchidaceae</taxon>
        <taxon>Epidendroideae</taxon>
        <taxon>Nervilieae</taxon>
        <taxon>Epipogiinae</taxon>
        <taxon>Epipogium</taxon>
    </lineage>
</organism>
<dbReference type="Pfam" id="PF00177">
    <property type="entry name" value="Ribosomal_S7"/>
    <property type="match status" value="1"/>
</dbReference>
<dbReference type="PIRSF" id="PIRSF002122">
    <property type="entry name" value="RPS7p_RPS7a_RPS5e_RPS7o"/>
    <property type="match status" value="1"/>
</dbReference>
<dbReference type="Gene3D" id="1.10.455.10">
    <property type="entry name" value="Ribosomal protein S7 domain"/>
    <property type="match status" value="1"/>
</dbReference>
<dbReference type="InterPro" id="IPR000235">
    <property type="entry name" value="Ribosomal_uS7"/>
</dbReference>
<keyword evidence="6" id="KW-0687">Ribonucleoprotein</keyword>
<protein>
    <recommendedName>
        <fullName evidence="7">30S ribosomal protein S7, chloroplastic</fullName>
    </recommendedName>
</protein>
<evidence type="ECO:0000256" key="5">
    <source>
        <dbReference type="ARBA" id="ARBA00022980"/>
    </source>
</evidence>
<dbReference type="InterPro" id="IPR036823">
    <property type="entry name" value="Ribosomal_uS7_dom_sf"/>
</dbReference>
<keyword evidence="9" id="KW-0934">Plastid</keyword>
<evidence type="ECO:0000259" key="8">
    <source>
        <dbReference type="Pfam" id="PF00177"/>
    </source>
</evidence>
<evidence type="ECO:0000256" key="2">
    <source>
        <dbReference type="ARBA" id="ARBA00007151"/>
    </source>
</evidence>
<gene>
    <name evidence="9" type="primary">rps7</name>
</gene>
<accession>A0A0B4PKZ4</accession>
<dbReference type="AlphaFoldDB" id="A0A0B4PKZ4"/>
<comment type="similarity">
    <text evidence="2">Belongs to the universal ribosomal protein uS7 family.</text>
</comment>
<keyword evidence="4" id="KW-0694">RNA-binding</keyword>
<feature type="domain" description="Small ribosomal subunit protein uS7" evidence="8">
    <location>
        <begin position="3"/>
        <end position="149"/>
    </location>
</feature>
<evidence type="ECO:0000256" key="6">
    <source>
        <dbReference type="ARBA" id="ARBA00023274"/>
    </source>
</evidence>
<evidence type="ECO:0000256" key="4">
    <source>
        <dbReference type="ARBA" id="ARBA00022884"/>
    </source>
</evidence>
<dbReference type="GO" id="GO:0015935">
    <property type="term" value="C:small ribosomal subunit"/>
    <property type="evidence" value="ECO:0007669"/>
    <property type="project" value="InterPro"/>
</dbReference>
<comment type="function">
    <text evidence="1">One of the primary rRNA binding proteins, it binds directly to 16S rRNA where it nucleates assembly of the head domain of the 30S subunit.</text>
</comment>
<sequence length="157" mass="18308">MPRRGMIVEKNTRYDPTYNNILVNMLAYHIMKNGKKSLAFKILYRVFLNIKKKTENNPLYVLRQAIQKVTPDITIRVIYKGGSNKRIPFEIGSTQGKMLAIKWILDASKKRTGQNMVLRLSNELIDAAKSSGYAMRKKEEIHKMVEANRVYIRPEKY</sequence>
<evidence type="ECO:0000256" key="7">
    <source>
        <dbReference type="ARBA" id="ARBA00035504"/>
    </source>
</evidence>
<dbReference type="GO" id="GO:0006412">
    <property type="term" value="P:translation"/>
    <property type="evidence" value="ECO:0007669"/>
    <property type="project" value="InterPro"/>
</dbReference>
<dbReference type="InterPro" id="IPR023798">
    <property type="entry name" value="Ribosomal_uS7_dom"/>
</dbReference>
<keyword evidence="3" id="KW-0699">rRNA-binding</keyword>
<reference evidence="9" key="1">
    <citation type="submission" date="2014-06" db="EMBL/GenBank/DDBJ databases">
        <authorList>
            <person name="Logacheva M.D."/>
        </authorList>
    </citation>
    <scope>NUCLEOTIDE SEQUENCE</scope>
</reference>
<dbReference type="GO" id="GO:0019843">
    <property type="term" value="F:rRNA binding"/>
    <property type="evidence" value="ECO:0007669"/>
    <property type="project" value="UniProtKB-KW"/>
</dbReference>
<evidence type="ECO:0000256" key="1">
    <source>
        <dbReference type="ARBA" id="ARBA00002046"/>
    </source>
</evidence>
<dbReference type="NCBIfam" id="TIGR01029">
    <property type="entry name" value="rpsG_bact"/>
    <property type="match status" value="1"/>
</dbReference>
<proteinExistence type="inferred from homology"/>
<dbReference type="InterPro" id="IPR005717">
    <property type="entry name" value="Ribosomal_uS7_bac/org-type"/>
</dbReference>
<dbReference type="GO" id="GO:0003735">
    <property type="term" value="F:structural constituent of ribosome"/>
    <property type="evidence" value="ECO:0007669"/>
    <property type="project" value="InterPro"/>
</dbReference>
<dbReference type="PANTHER" id="PTHR11205">
    <property type="entry name" value="RIBOSOMAL PROTEIN S7"/>
    <property type="match status" value="1"/>
</dbReference>
<reference evidence="9" key="2">
    <citation type="journal article" date="2015" name="Genome Biol. Evol.">
        <title>Exploring the Limits for Reduction of Plastid Genomes: a Case Study of the Mycoheterotrophic Orchids Epipogium aphyllum and Epipogium roseum.</title>
        <authorList>
            <person name="Schelkunov M."/>
            <person name="Shtratnikova V."/>
            <person name="Nuraliev M."/>
            <person name="Selosse M.A."/>
            <person name="Penin A."/>
            <person name="Logacheva M."/>
        </authorList>
    </citation>
    <scope>NUCLEOTIDE SEQUENCE</scope>
</reference>
<name>A0A0B4PKZ4_9ASPA</name>
<evidence type="ECO:0000256" key="3">
    <source>
        <dbReference type="ARBA" id="ARBA00022730"/>
    </source>
</evidence>
<evidence type="ECO:0000313" key="9">
    <source>
        <dbReference type="EMBL" id="AIS35828.1"/>
    </source>
</evidence>
<keyword evidence="5 9" id="KW-0689">Ribosomal protein</keyword>
<dbReference type="SUPFAM" id="SSF47973">
    <property type="entry name" value="Ribosomal protein S7"/>
    <property type="match status" value="1"/>
</dbReference>
<dbReference type="EMBL" id="KJ946455">
    <property type="protein sequence ID" value="AIS35828.1"/>
    <property type="molecule type" value="Genomic_DNA"/>
</dbReference>